<evidence type="ECO:0000256" key="7">
    <source>
        <dbReference type="ARBA" id="ARBA00023242"/>
    </source>
</evidence>
<dbReference type="GeneID" id="30179255"/>
<keyword evidence="13" id="KW-1185">Reference proteome</keyword>
<dbReference type="STRING" id="763406.A0A1E3NS58"/>
<keyword evidence="3" id="KW-0747">Spliceosome</keyword>
<reference evidence="12 13" key="1">
    <citation type="journal article" date="2016" name="Proc. Natl. Acad. Sci. U.S.A.">
        <title>Comparative genomics of biotechnologically important yeasts.</title>
        <authorList>
            <person name="Riley R."/>
            <person name="Haridas S."/>
            <person name="Wolfe K.H."/>
            <person name="Lopes M.R."/>
            <person name="Hittinger C.T."/>
            <person name="Goeker M."/>
            <person name="Salamov A.A."/>
            <person name="Wisecaver J.H."/>
            <person name="Long T.M."/>
            <person name="Calvey C.H."/>
            <person name="Aerts A.L."/>
            <person name="Barry K.W."/>
            <person name="Choi C."/>
            <person name="Clum A."/>
            <person name="Coughlan A.Y."/>
            <person name="Deshpande S."/>
            <person name="Douglass A.P."/>
            <person name="Hanson S.J."/>
            <person name="Klenk H.-P."/>
            <person name="LaButti K.M."/>
            <person name="Lapidus A."/>
            <person name="Lindquist E.A."/>
            <person name="Lipzen A.M."/>
            <person name="Meier-Kolthoff J.P."/>
            <person name="Ohm R.A."/>
            <person name="Otillar R.P."/>
            <person name="Pangilinan J.L."/>
            <person name="Peng Y."/>
            <person name="Rokas A."/>
            <person name="Rosa C.A."/>
            <person name="Scheuner C."/>
            <person name="Sibirny A.A."/>
            <person name="Slot J.C."/>
            <person name="Stielow J.B."/>
            <person name="Sun H."/>
            <person name="Kurtzman C.P."/>
            <person name="Blackwell M."/>
            <person name="Grigoriev I.V."/>
            <person name="Jeffries T.W."/>
        </authorList>
    </citation>
    <scope>NUCLEOTIDE SEQUENCE [LARGE SCALE GENOMIC DNA]</scope>
    <source>
        <strain evidence="12 13">NRRL Y-2026</strain>
    </source>
</reference>
<evidence type="ECO:0000256" key="4">
    <source>
        <dbReference type="ARBA" id="ARBA00022737"/>
    </source>
</evidence>
<evidence type="ECO:0000256" key="5">
    <source>
        <dbReference type="ARBA" id="ARBA00023125"/>
    </source>
</evidence>
<dbReference type="GO" id="GO:0005681">
    <property type="term" value="C:spliceosomal complex"/>
    <property type="evidence" value="ECO:0007669"/>
    <property type="project" value="UniProtKB-KW"/>
</dbReference>
<evidence type="ECO:0000256" key="6">
    <source>
        <dbReference type="ARBA" id="ARBA00023187"/>
    </source>
</evidence>
<dbReference type="EMBL" id="KV454001">
    <property type="protein sequence ID" value="ODQ48892.1"/>
    <property type="molecule type" value="Genomic_DNA"/>
</dbReference>
<dbReference type="CDD" id="cd11659">
    <property type="entry name" value="SANT_CDC5_II"/>
    <property type="match status" value="1"/>
</dbReference>
<dbReference type="PROSITE" id="PS51294">
    <property type="entry name" value="HTH_MYB"/>
    <property type="match status" value="2"/>
</dbReference>
<dbReference type="Gene3D" id="1.10.10.60">
    <property type="entry name" value="Homeodomain-like"/>
    <property type="match status" value="2"/>
</dbReference>
<evidence type="ECO:0000259" key="11">
    <source>
        <dbReference type="PROSITE" id="PS51294"/>
    </source>
</evidence>
<feature type="non-terminal residue" evidence="12">
    <location>
        <position position="248"/>
    </location>
</feature>
<keyword evidence="6" id="KW-0508">mRNA splicing</keyword>
<feature type="domain" description="Myb-like" evidence="10">
    <location>
        <begin position="7"/>
        <end position="54"/>
    </location>
</feature>
<dbReference type="InterPro" id="IPR001005">
    <property type="entry name" value="SANT/Myb"/>
</dbReference>
<feature type="domain" description="Myb-like" evidence="10">
    <location>
        <begin position="55"/>
        <end position="104"/>
    </location>
</feature>
<feature type="domain" description="HTH myb-type" evidence="11">
    <location>
        <begin position="6"/>
        <end position="58"/>
    </location>
</feature>
<dbReference type="OrthoDB" id="1410009at2759"/>
<dbReference type="Proteomes" id="UP000094455">
    <property type="component" value="Unassembled WGS sequence"/>
</dbReference>
<protein>
    <recommendedName>
        <fullName evidence="8">Pre-mRNA-splicing factor CEF1</fullName>
    </recommendedName>
</protein>
<dbReference type="GO" id="GO:0000398">
    <property type="term" value="P:mRNA splicing, via spliceosome"/>
    <property type="evidence" value="ECO:0007669"/>
    <property type="project" value="InterPro"/>
</dbReference>
<dbReference type="FunFam" id="1.10.10.60:FF:000021">
    <property type="entry name" value="CDC5 cell division cycle 5-like"/>
    <property type="match status" value="1"/>
</dbReference>
<keyword evidence="2" id="KW-0507">mRNA processing</keyword>
<dbReference type="SUPFAM" id="SSF46689">
    <property type="entry name" value="Homeodomain-like"/>
    <property type="match status" value="1"/>
</dbReference>
<gene>
    <name evidence="12" type="ORF">PICMEDRAFT_28978</name>
</gene>
<dbReference type="PANTHER" id="PTHR45885:SF1">
    <property type="entry name" value="CELL DIVISION CYCLE 5-LIKE PROTEIN"/>
    <property type="match status" value="1"/>
</dbReference>
<evidence type="ECO:0000256" key="1">
    <source>
        <dbReference type="ARBA" id="ARBA00010506"/>
    </source>
</evidence>
<dbReference type="InterPro" id="IPR047242">
    <property type="entry name" value="CDC5L/Cef1"/>
</dbReference>
<dbReference type="CDD" id="cd00167">
    <property type="entry name" value="SANT"/>
    <property type="match status" value="1"/>
</dbReference>
<feature type="domain" description="HTH myb-type" evidence="11">
    <location>
        <begin position="59"/>
        <end position="108"/>
    </location>
</feature>
<sequence length="248" mass="28340">MVPVYVKGGMWTNVEDEILKAAIAKYGLNQWSRVSSLLTRKNAKQCKLRWQEWLDPRIRKVDWSPEEDRKLLNLAKLRPNQWSSISLMLNRTANQCIERYQELLSDYTGQEDVAADENIGASRLLLTGNVESSGARNTAGSSLGGLNLNPESKPARADLDEMDEDEKEMISEARARLTNTQGKKAKRKAREKILEESRRVAELLRRRELKQVGINAALKTKKQFKEQMDYNADIAFERRPAEGVFDTT</sequence>
<dbReference type="Pfam" id="PF00249">
    <property type="entry name" value="Myb_DNA-binding"/>
    <property type="match status" value="2"/>
</dbReference>
<keyword evidence="7" id="KW-0539">Nucleus</keyword>
<keyword evidence="4" id="KW-0677">Repeat</keyword>
<dbReference type="GO" id="GO:0000974">
    <property type="term" value="C:Prp19 complex"/>
    <property type="evidence" value="ECO:0007669"/>
    <property type="project" value="InterPro"/>
</dbReference>
<dbReference type="InterPro" id="IPR047240">
    <property type="entry name" value="SANT_CDC5L_II"/>
</dbReference>
<dbReference type="RefSeq" id="XP_019020005.1">
    <property type="nucleotide sequence ID" value="XM_019162568.1"/>
</dbReference>
<dbReference type="GO" id="GO:0003677">
    <property type="term" value="F:DNA binding"/>
    <property type="evidence" value="ECO:0007669"/>
    <property type="project" value="UniProtKB-KW"/>
</dbReference>
<proteinExistence type="inferred from homology"/>
<dbReference type="SMART" id="SM00717">
    <property type="entry name" value="SANT"/>
    <property type="match status" value="2"/>
</dbReference>
<evidence type="ECO:0000256" key="9">
    <source>
        <dbReference type="SAM" id="MobiDB-lite"/>
    </source>
</evidence>
<comment type="similarity">
    <text evidence="1">Belongs to the CEF1 family.</text>
</comment>
<dbReference type="PROSITE" id="PS50090">
    <property type="entry name" value="MYB_LIKE"/>
    <property type="match status" value="2"/>
</dbReference>
<dbReference type="InterPro" id="IPR017930">
    <property type="entry name" value="Myb_dom"/>
</dbReference>
<dbReference type="PANTHER" id="PTHR45885">
    <property type="entry name" value="CELL DIVISION CYCLE 5-LIKE PROTEIN"/>
    <property type="match status" value="1"/>
</dbReference>
<evidence type="ECO:0000259" key="10">
    <source>
        <dbReference type="PROSITE" id="PS50090"/>
    </source>
</evidence>
<evidence type="ECO:0000313" key="12">
    <source>
        <dbReference type="EMBL" id="ODQ48892.1"/>
    </source>
</evidence>
<keyword evidence="5" id="KW-0238">DNA-binding</keyword>
<evidence type="ECO:0000313" key="13">
    <source>
        <dbReference type="Proteomes" id="UP000094455"/>
    </source>
</evidence>
<evidence type="ECO:0000256" key="3">
    <source>
        <dbReference type="ARBA" id="ARBA00022728"/>
    </source>
</evidence>
<feature type="region of interest" description="Disordered" evidence="9">
    <location>
        <begin position="133"/>
        <end position="155"/>
    </location>
</feature>
<organism evidence="12 13">
    <name type="scientific">Pichia membranifaciens NRRL Y-2026</name>
    <dbReference type="NCBI Taxonomy" id="763406"/>
    <lineage>
        <taxon>Eukaryota</taxon>
        <taxon>Fungi</taxon>
        <taxon>Dikarya</taxon>
        <taxon>Ascomycota</taxon>
        <taxon>Saccharomycotina</taxon>
        <taxon>Pichiomycetes</taxon>
        <taxon>Pichiales</taxon>
        <taxon>Pichiaceae</taxon>
        <taxon>Pichia</taxon>
    </lineage>
</organism>
<evidence type="ECO:0000256" key="8">
    <source>
        <dbReference type="ARBA" id="ARBA00034837"/>
    </source>
</evidence>
<accession>A0A1E3NS58</accession>
<dbReference type="InterPro" id="IPR009057">
    <property type="entry name" value="Homeodomain-like_sf"/>
</dbReference>
<dbReference type="AlphaFoldDB" id="A0A1E3NS58"/>
<name>A0A1E3NS58_9ASCO</name>
<evidence type="ECO:0000256" key="2">
    <source>
        <dbReference type="ARBA" id="ARBA00022664"/>
    </source>
</evidence>